<dbReference type="EMBL" id="MNCJ02000317">
    <property type="protein sequence ID" value="KAF5820177.1"/>
    <property type="molecule type" value="Genomic_DNA"/>
</dbReference>
<dbReference type="Gramene" id="mRNA:HanXRQr2_Chr02g0085861">
    <property type="protein sequence ID" value="mRNA:HanXRQr2_Chr02g0085861"/>
    <property type="gene ID" value="HanXRQr2_Chr02g0085861"/>
</dbReference>
<evidence type="ECO:0000313" key="2">
    <source>
        <dbReference type="EMBL" id="KAF5820177.1"/>
    </source>
</evidence>
<dbReference type="AlphaFoldDB" id="A0A9K3P0I8"/>
<accession>A0A9K3P0I8</accession>
<gene>
    <name evidence="2" type="ORF">HanXRQr2_Chr02g0085861</name>
</gene>
<comment type="caution">
    <text evidence="2">The sequence shown here is derived from an EMBL/GenBank/DDBJ whole genome shotgun (WGS) entry which is preliminary data.</text>
</comment>
<keyword evidence="1" id="KW-0732">Signal</keyword>
<evidence type="ECO:0000313" key="3">
    <source>
        <dbReference type="Proteomes" id="UP000215914"/>
    </source>
</evidence>
<dbReference type="Proteomes" id="UP000215914">
    <property type="component" value="Unassembled WGS sequence"/>
</dbReference>
<reference evidence="2" key="2">
    <citation type="submission" date="2020-06" db="EMBL/GenBank/DDBJ databases">
        <title>Helianthus annuus Genome sequencing and assembly Release 2.</title>
        <authorList>
            <person name="Gouzy J."/>
            <person name="Langlade N."/>
            <person name="Munos S."/>
        </authorList>
    </citation>
    <scope>NUCLEOTIDE SEQUENCE</scope>
    <source>
        <tissue evidence="2">Leaves</tissue>
    </source>
</reference>
<protein>
    <submittedName>
        <fullName evidence="2">Uncharacterized protein</fullName>
    </submittedName>
</protein>
<sequence length="93" mass="10688">MGKSKDWLINSNINLFVLLMSYITASMAEIPPICLPLNSDSYSDSMILTTGNSPFPFFKRFRWIQDVSYIGASQYKGAILLRRRLHMTMYISV</sequence>
<evidence type="ECO:0000256" key="1">
    <source>
        <dbReference type="SAM" id="SignalP"/>
    </source>
</evidence>
<reference evidence="2" key="1">
    <citation type="journal article" date="2017" name="Nature">
        <title>The sunflower genome provides insights into oil metabolism, flowering and Asterid evolution.</title>
        <authorList>
            <person name="Badouin H."/>
            <person name="Gouzy J."/>
            <person name="Grassa C.J."/>
            <person name="Murat F."/>
            <person name="Staton S.E."/>
            <person name="Cottret L."/>
            <person name="Lelandais-Briere C."/>
            <person name="Owens G.L."/>
            <person name="Carrere S."/>
            <person name="Mayjonade B."/>
            <person name="Legrand L."/>
            <person name="Gill N."/>
            <person name="Kane N.C."/>
            <person name="Bowers J.E."/>
            <person name="Hubner S."/>
            <person name="Bellec A."/>
            <person name="Berard A."/>
            <person name="Berges H."/>
            <person name="Blanchet N."/>
            <person name="Boniface M.C."/>
            <person name="Brunel D."/>
            <person name="Catrice O."/>
            <person name="Chaidir N."/>
            <person name="Claudel C."/>
            <person name="Donnadieu C."/>
            <person name="Faraut T."/>
            <person name="Fievet G."/>
            <person name="Helmstetter N."/>
            <person name="King M."/>
            <person name="Knapp S.J."/>
            <person name="Lai Z."/>
            <person name="Le Paslier M.C."/>
            <person name="Lippi Y."/>
            <person name="Lorenzon L."/>
            <person name="Mandel J.R."/>
            <person name="Marage G."/>
            <person name="Marchand G."/>
            <person name="Marquand E."/>
            <person name="Bret-Mestries E."/>
            <person name="Morien E."/>
            <person name="Nambeesan S."/>
            <person name="Nguyen T."/>
            <person name="Pegot-Espagnet P."/>
            <person name="Pouilly N."/>
            <person name="Raftis F."/>
            <person name="Sallet E."/>
            <person name="Schiex T."/>
            <person name="Thomas J."/>
            <person name="Vandecasteele C."/>
            <person name="Vares D."/>
            <person name="Vear F."/>
            <person name="Vautrin S."/>
            <person name="Crespi M."/>
            <person name="Mangin B."/>
            <person name="Burke J.M."/>
            <person name="Salse J."/>
            <person name="Munos S."/>
            <person name="Vincourt P."/>
            <person name="Rieseberg L.H."/>
            <person name="Langlade N.B."/>
        </authorList>
    </citation>
    <scope>NUCLEOTIDE SEQUENCE</scope>
    <source>
        <tissue evidence="2">Leaves</tissue>
    </source>
</reference>
<organism evidence="2 3">
    <name type="scientific">Helianthus annuus</name>
    <name type="common">Common sunflower</name>
    <dbReference type="NCBI Taxonomy" id="4232"/>
    <lineage>
        <taxon>Eukaryota</taxon>
        <taxon>Viridiplantae</taxon>
        <taxon>Streptophyta</taxon>
        <taxon>Embryophyta</taxon>
        <taxon>Tracheophyta</taxon>
        <taxon>Spermatophyta</taxon>
        <taxon>Magnoliopsida</taxon>
        <taxon>eudicotyledons</taxon>
        <taxon>Gunneridae</taxon>
        <taxon>Pentapetalae</taxon>
        <taxon>asterids</taxon>
        <taxon>campanulids</taxon>
        <taxon>Asterales</taxon>
        <taxon>Asteraceae</taxon>
        <taxon>Asteroideae</taxon>
        <taxon>Heliantheae alliance</taxon>
        <taxon>Heliantheae</taxon>
        <taxon>Helianthus</taxon>
    </lineage>
</organism>
<feature type="chain" id="PRO_5039932136" evidence="1">
    <location>
        <begin position="29"/>
        <end position="93"/>
    </location>
</feature>
<proteinExistence type="predicted"/>
<feature type="signal peptide" evidence="1">
    <location>
        <begin position="1"/>
        <end position="28"/>
    </location>
</feature>
<keyword evidence="3" id="KW-1185">Reference proteome</keyword>
<name>A0A9K3P0I8_HELAN</name>